<gene>
    <name evidence="2" type="ORF">LNL84_07600</name>
</gene>
<organism evidence="2 3">
    <name type="scientific">Vibrio gelatinilyticus</name>
    <dbReference type="NCBI Taxonomy" id="2893468"/>
    <lineage>
        <taxon>Bacteria</taxon>
        <taxon>Pseudomonadati</taxon>
        <taxon>Pseudomonadota</taxon>
        <taxon>Gammaproteobacteria</taxon>
        <taxon>Vibrionales</taxon>
        <taxon>Vibrionaceae</taxon>
        <taxon>Vibrio</taxon>
    </lineage>
</organism>
<dbReference type="RefSeq" id="WP_244356484.1">
    <property type="nucleotide sequence ID" value="NZ_JAJNNZ010000004.1"/>
</dbReference>
<keyword evidence="1" id="KW-0472">Membrane</keyword>
<comment type="caution">
    <text evidence="2">The sequence shown here is derived from an EMBL/GenBank/DDBJ whole genome shotgun (WGS) entry which is preliminary data.</text>
</comment>
<evidence type="ECO:0000313" key="2">
    <source>
        <dbReference type="EMBL" id="MCJ2376701.1"/>
    </source>
</evidence>
<evidence type="ECO:0000313" key="3">
    <source>
        <dbReference type="Proteomes" id="UP001139488"/>
    </source>
</evidence>
<feature type="transmembrane region" description="Helical" evidence="1">
    <location>
        <begin position="21"/>
        <end position="39"/>
    </location>
</feature>
<proteinExistence type="predicted"/>
<keyword evidence="1" id="KW-1133">Transmembrane helix</keyword>
<protein>
    <submittedName>
        <fullName evidence="2">Uncharacterized protein</fullName>
    </submittedName>
</protein>
<evidence type="ECO:0000256" key="1">
    <source>
        <dbReference type="SAM" id="Phobius"/>
    </source>
</evidence>
<accession>A0A9X1WAV0</accession>
<dbReference type="Proteomes" id="UP001139488">
    <property type="component" value="Unassembled WGS sequence"/>
</dbReference>
<feature type="transmembrane region" description="Helical" evidence="1">
    <location>
        <begin position="45"/>
        <end position="63"/>
    </location>
</feature>
<sequence>MTEIKTENNHSNMGKQEVTVVDIKMPFFSMVVFILKFAIASIPAMILFSIFFGIIGAIFGGIFHGMGRY</sequence>
<keyword evidence="1" id="KW-0812">Transmembrane</keyword>
<dbReference type="AlphaFoldDB" id="A0A9X1WAV0"/>
<dbReference type="EMBL" id="JAJNNZ010000004">
    <property type="protein sequence ID" value="MCJ2376701.1"/>
    <property type="molecule type" value="Genomic_DNA"/>
</dbReference>
<reference evidence="2" key="1">
    <citation type="submission" date="2021-11" db="EMBL/GenBank/DDBJ databases">
        <title>Vibrio ZSDE26 sp. nov. and Vibrio ZSDZ34 sp. nov., isolated from coastal seawater in Qingdao.</title>
        <authorList>
            <person name="Zhang P."/>
        </authorList>
    </citation>
    <scope>NUCLEOTIDE SEQUENCE</scope>
    <source>
        <strain evidence="2">ZSDZ34</strain>
    </source>
</reference>
<name>A0A9X1WAV0_9VIBR</name>
<keyword evidence="3" id="KW-1185">Reference proteome</keyword>